<accession>A0A1J5RFC1</accession>
<evidence type="ECO:0000259" key="2">
    <source>
        <dbReference type="PROSITE" id="PS50885"/>
    </source>
</evidence>
<sequence>MRRIRFDLGVTLAVLVLVLVPTVSTFAVVWIKGGEVSAQVAGQIFSGKAGLIEARAESLFGAAAAVVEGGALLTELRTPLVEEGRPWGGLAVMRRLMARQARLYSLYAGYPDGRFLQVILPRGNPTVLAAHQAPAGTAEIDRAIVLRQGRRVELWHFLDGGGRLLRATQALDPAYDPRRRDWYTMAQTQPDVGLSGPYLFGSLRRLGVTVSRRLMGGGAIGADFTLDDLAAFVRQQAVSPHGVVFLLEAGGRLLVAPQGGGADLVPALLALRRAGPEGQVVPREVGGVPMLTLFAPVFGGRMVVGIAAPRRDFSGPVASIALWGLGMTVLALLVVIPLGSLMVRLMSRRLTELAEEAERITEMDFSGEVPRQSVVTEFSQLGRAFGMMKDQMLARTRNLEAAQSALVRLLELGIAVGSEKDMGTLVEKVVLEAERISGAEGGTLFLLTPDGEALRFAFIHNRVQDILVGGAGQVLDFELPTLPFTPPPPGSPDHVVCAAIRRGVSIHVADVAASTEFDFTTLRECDARAGYHTRSLLVVPLRPRGGEVIGAIQLVNAHERGRAEAVPFAFGAQRHVKALAAQAANALHNRILLDAQDALVDAMVRLIAGSIDAKSPYTGGHCERVPLLAQMLAEEAARQTEGPLADFAFTSEEEWREFRVGAWLHDCGKVTTPEYVVDKATKLETLHNRIHEIRTRFEVLLRDAEIARLQAVAAGSPPEAAAAAFARRRAGLEADFAFVAECNIGGEAMAPERLDRLRRIAGERWQRHFSDRLGLSFAEQERLAPIPAPELPVWEPLLADRPEHVIPWSGGERFLSPQWKFTLPIPAVMYNRGEVHNLSILRGTLTGEERFKVSEHVIQTLMMLESLPFPKHLRRVPEYAGAHHETMDGKGYPRSLSAPDLSIPSRIMAIADIFEALTASDRPYKKAKPLSACVAILAEFRDNGHIDPVLFDLFLRSGIYRRYAERHLMPHQLDEVDVTRYLH</sequence>
<organism evidence="4">
    <name type="scientific">mine drainage metagenome</name>
    <dbReference type="NCBI Taxonomy" id="410659"/>
    <lineage>
        <taxon>unclassified sequences</taxon>
        <taxon>metagenomes</taxon>
        <taxon>ecological metagenomes</taxon>
    </lineage>
</organism>
<dbReference type="SMART" id="SM00065">
    <property type="entry name" value="GAF"/>
    <property type="match status" value="1"/>
</dbReference>
<keyword evidence="1" id="KW-1133">Transmembrane helix</keyword>
<dbReference type="SUPFAM" id="SSF109604">
    <property type="entry name" value="HD-domain/PDEase-like"/>
    <property type="match status" value="2"/>
</dbReference>
<dbReference type="InterPro" id="IPR029016">
    <property type="entry name" value="GAF-like_dom_sf"/>
</dbReference>
<dbReference type="PROSITE" id="PS51832">
    <property type="entry name" value="HD_GYP"/>
    <property type="match status" value="1"/>
</dbReference>
<dbReference type="Gene3D" id="3.30.450.20">
    <property type="entry name" value="PAS domain"/>
    <property type="match status" value="2"/>
</dbReference>
<dbReference type="Pfam" id="PF01590">
    <property type="entry name" value="GAF"/>
    <property type="match status" value="1"/>
</dbReference>
<dbReference type="InterPro" id="IPR003660">
    <property type="entry name" value="HAMP_dom"/>
</dbReference>
<dbReference type="Pfam" id="PF13487">
    <property type="entry name" value="HD_5"/>
    <property type="match status" value="1"/>
</dbReference>
<comment type="caution">
    <text evidence="4">The sequence shown here is derived from an EMBL/GenBank/DDBJ whole genome shotgun (WGS) entry which is preliminary data.</text>
</comment>
<dbReference type="PANTHER" id="PTHR43155">
    <property type="entry name" value="CYCLIC DI-GMP PHOSPHODIESTERASE PA4108-RELATED"/>
    <property type="match status" value="1"/>
</dbReference>
<dbReference type="PROSITE" id="PS50885">
    <property type="entry name" value="HAMP"/>
    <property type="match status" value="1"/>
</dbReference>
<dbReference type="SUPFAM" id="SSF55781">
    <property type="entry name" value="GAF domain-like"/>
    <property type="match status" value="1"/>
</dbReference>
<proteinExistence type="predicted"/>
<dbReference type="CDD" id="cd18774">
    <property type="entry name" value="PDC2_HK_sensor"/>
    <property type="match status" value="1"/>
</dbReference>
<evidence type="ECO:0000256" key="1">
    <source>
        <dbReference type="SAM" id="Phobius"/>
    </source>
</evidence>
<dbReference type="InterPro" id="IPR003607">
    <property type="entry name" value="HD/PDEase_dom"/>
</dbReference>
<dbReference type="AlphaFoldDB" id="A0A1J5RFC1"/>
<dbReference type="EMBL" id="MLJW01000179">
    <property type="protein sequence ID" value="OIQ94798.1"/>
    <property type="molecule type" value="Genomic_DNA"/>
</dbReference>
<reference evidence="4" key="1">
    <citation type="submission" date="2016-10" db="EMBL/GenBank/DDBJ databases">
        <title>Sequence of Gallionella enrichment culture.</title>
        <authorList>
            <person name="Poehlein A."/>
            <person name="Muehling M."/>
            <person name="Daniel R."/>
        </authorList>
    </citation>
    <scope>NUCLEOTIDE SEQUENCE</scope>
</reference>
<feature type="domain" description="HAMP" evidence="2">
    <location>
        <begin position="344"/>
        <end position="397"/>
    </location>
</feature>
<dbReference type="SMART" id="SM00304">
    <property type="entry name" value="HAMP"/>
    <property type="match status" value="1"/>
</dbReference>
<dbReference type="Gene3D" id="1.10.3210.10">
    <property type="entry name" value="Hypothetical protein af1432"/>
    <property type="match status" value="2"/>
</dbReference>
<dbReference type="Gene3D" id="3.30.450.40">
    <property type="match status" value="1"/>
</dbReference>
<dbReference type="GO" id="GO:0007165">
    <property type="term" value="P:signal transduction"/>
    <property type="evidence" value="ECO:0007669"/>
    <property type="project" value="InterPro"/>
</dbReference>
<evidence type="ECO:0000313" key="4">
    <source>
        <dbReference type="EMBL" id="OIQ94798.1"/>
    </source>
</evidence>
<dbReference type="InterPro" id="IPR003018">
    <property type="entry name" value="GAF"/>
</dbReference>
<dbReference type="InterPro" id="IPR037522">
    <property type="entry name" value="HD_GYP_dom"/>
</dbReference>
<keyword evidence="1" id="KW-0472">Membrane</keyword>
<gene>
    <name evidence="4" type="primary">pctB_2</name>
    <name evidence="4" type="ORF">GALL_232540</name>
</gene>
<feature type="domain" description="HD-GYP" evidence="3">
    <location>
        <begin position="762"/>
        <end position="970"/>
    </location>
</feature>
<dbReference type="SMART" id="SM00471">
    <property type="entry name" value="HDc"/>
    <property type="match status" value="1"/>
</dbReference>
<keyword evidence="1" id="KW-0812">Transmembrane</keyword>
<protein>
    <submittedName>
        <fullName evidence="4">Methyl-accepting chemotaxis protein PctB</fullName>
    </submittedName>
</protein>
<dbReference type="GO" id="GO:0016020">
    <property type="term" value="C:membrane"/>
    <property type="evidence" value="ECO:0007669"/>
    <property type="project" value="InterPro"/>
</dbReference>
<feature type="transmembrane region" description="Helical" evidence="1">
    <location>
        <begin position="320"/>
        <end position="343"/>
    </location>
</feature>
<dbReference type="PANTHER" id="PTHR43155:SF2">
    <property type="entry name" value="CYCLIC DI-GMP PHOSPHODIESTERASE PA4108"/>
    <property type="match status" value="1"/>
</dbReference>
<dbReference type="CDD" id="cd00077">
    <property type="entry name" value="HDc"/>
    <property type="match status" value="2"/>
</dbReference>
<evidence type="ECO:0000259" key="3">
    <source>
        <dbReference type="PROSITE" id="PS51832"/>
    </source>
</evidence>
<dbReference type="Gene3D" id="6.10.340.10">
    <property type="match status" value="1"/>
</dbReference>
<name>A0A1J5RFC1_9ZZZZ</name>